<dbReference type="NCBIfam" id="TIGR01451">
    <property type="entry name" value="B_ant_repeat"/>
    <property type="match status" value="2"/>
</dbReference>
<dbReference type="Pfam" id="PF01345">
    <property type="entry name" value="DUF11"/>
    <property type="match status" value="1"/>
</dbReference>
<evidence type="ECO:0000313" key="2">
    <source>
        <dbReference type="EMBL" id="GHG00748.1"/>
    </source>
</evidence>
<evidence type="ECO:0000259" key="1">
    <source>
        <dbReference type="Pfam" id="PF01345"/>
    </source>
</evidence>
<dbReference type="InterPro" id="IPR001434">
    <property type="entry name" value="OmcB-like_DUF11"/>
</dbReference>
<proteinExistence type="predicted"/>
<sequence length="1143" mass="118110">MYTARRRQWLRGTSVLFGSLLMGLDDAQAQTGTGSYCTGTFATVAGNTTMGSGQVVWHNPVTGYNKLMTTGDTSSFASYGFNGSELNSAAVDPQTGQVYWLDRGGNYGTYARSNQFAIVWKYDPFTGTKTNLGYLNAGMSGNEFIGAVIANGSMIVTWGNYTYASISLATLNSGVSTTSHAVTRTPYSIPQVKQTSTNGDIAVDNLGKVWLLYQDATGTPYLGEFNPVTATVSNSRAVTGLGGSASLANGLSYDSAYDVFQVSDGSSIWTISRSTFAAVRGNAVSSGLTDLASCGTPTLVPQISKAFDRTAVQIDAVTGRAVARLTVTVQNGNRAPIMLFQNTVDALPAGSSGGQMAVSSTPNYQAVCVDSSGFTIPNNSGYNSLSYQATSGGSVQAQPPGPAASATSWSLPANTIIPSGTCTFSFDVSVTQAGIYNNVIAAGAQSSAGTDSDGAQASLNALAAQSIQANPTTYPATCDQIRWANTGISGTALSGTRTFNSLGGISLSAQLTSATGSANGIFGYSTSFANDGSWNEVRAVSSSLATDNSVFLTRAGGGTSRNTVTLTFPYPVINVRFGITDLDARSGTATTGDWLQTTAAYGGTTFVPDMLIAGGTSMPIQAYVGGPTGTAGVPTTLPVPGRGNSAMGAAAQPNTYSALMGVDTTTVKNADGTNRQGQGVAYFRGPLTTLTIETGSLKGAAGQAIAFGDISFCAPQINLKKSAGTPQLQPDGSFDIPYTLTYTNATYDSGLYPDATVRETPFAPSIPTPSGLDAWARLRPQITDSVVTQMINDPNIKTASIKTKPVIAGQVNTVNLDSSDLNASFDGAANAQLISANTDGRVDAREPDVSQAGTFQTSFTVNVVPESAAPSTFQVSNTAQATGYLNTSTPLSSTASAASSISPAALLSVRKEVNTPYVVYGRSGAAIAPNVTELTYTLTVSNQSSKVAEQVVATDTLPPGTTFVSSTLAPSTNSGNVLTWNLGNLAAAGQAGSSRSFTVTVRVPSSSFVEANQSTPFQLLNSLAAQGTNTLEGKATALTKVVYPRLDKVVRNVTRGTAFASSVDGYPGEQLEYCIDFRSYGTEPLTNFKVEDRVPGNTSYVPGSLRVSGVTATLDDTTAVLRASVGTLNPGGAGRFCFRARVN</sequence>
<evidence type="ECO:0000313" key="3">
    <source>
        <dbReference type="Proteomes" id="UP000632154"/>
    </source>
</evidence>
<keyword evidence="3" id="KW-1185">Reference proteome</keyword>
<gene>
    <name evidence="2" type="ORF">GCM10017783_11200</name>
</gene>
<name>A0ABQ3K3L5_9DEIO</name>
<protein>
    <recommendedName>
        <fullName evidence="1">DUF11 domain-containing protein</fullName>
    </recommendedName>
</protein>
<organism evidence="2 3">
    <name type="scientific">Deinococcus piscis</name>
    <dbReference type="NCBI Taxonomy" id="394230"/>
    <lineage>
        <taxon>Bacteria</taxon>
        <taxon>Thermotogati</taxon>
        <taxon>Deinococcota</taxon>
        <taxon>Deinococci</taxon>
        <taxon>Deinococcales</taxon>
        <taxon>Deinococcaceae</taxon>
        <taxon>Deinococcus</taxon>
    </lineage>
</organism>
<comment type="caution">
    <text evidence="2">The sequence shown here is derived from an EMBL/GenBank/DDBJ whole genome shotgun (WGS) entry which is preliminary data.</text>
</comment>
<dbReference type="Gene3D" id="2.60.40.1170">
    <property type="entry name" value="Mu homology domain, subdomain B"/>
    <property type="match status" value="1"/>
</dbReference>
<reference evidence="3" key="1">
    <citation type="journal article" date="2019" name="Int. J. Syst. Evol. Microbiol.">
        <title>The Global Catalogue of Microorganisms (GCM) 10K type strain sequencing project: providing services to taxonomists for standard genome sequencing and annotation.</title>
        <authorList>
            <consortium name="The Broad Institute Genomics Platform"/>
            <consortium name="The Broad Institute Genome Sequencing Center for Infectious Disease"/>
            <person name="Wu L."/>
            <person name="Ma J."/>
        </authorList>
    </citation>
    <scope>NUCLEOTIDE SEQUENCE [LARGE SCALE GENOMIC DNA]</scope>
    <source>
        <strain evidence="3">CGMCC 1.18439</strain>
    </source>
</reference>
<dbReference type="Proteomes" id="UP000632154">
    <property type="component" value="Unassembled WGS sequence"/>
</dbReference>
<dbReference type="EMBL" id="BNAL01000010">
    <property type="protein sequence ID" value="GHG00748.1"/>
    <property type="molecule type" value="Genomic_DNA"/>
</dbReference>
<accession>A0ABQ3K3L5</accession>
<feature type="domain" description="DUF11" evidence="1">
    <location>
        <begin position="932"/>
        <end position="1009"/>
    </location>
</feature>
<dbReference type="InterPro" id="IPR047589">
    <property type="entry name" value="DUF11_rpt"/>
</dbReference>